<reference evidence="10 11" key="1">
    <citation type="submission" date="2019-02" db="EMBL/GenBank/DDBJ databases">
        <title>Genome sequencing of the rare red list fungi Hericium alpestre (H. flagellum).</title>
        <authorList>
            <person name="Buettner E."/>
            <person name="Kellner H."/>
        </authorList>
    </citation>
    <scope>NUCLEOTIDE SEQUENCE [LARGE SCALE GENOMIC DNA]</scope>
    <source>
        <strain evidence="10 11">DSM 108284</strain>
    </source>
</reference>
<dbReference type="InterPro" id="IPR012677">
    <property type="entry name" value="Nucleotide-bd_a/b_plait_sf"/>
</dbReference>
<dbReference type="CDD" id="cd00590">
    <property type="entry name" value="RRM_SF"/>
    <property type="match status" value="1"/>
</dbReference>
<keyword evidence="8" id="KW-0812">Transmembrane</keyword>
<keyword evidence="2" id="KW-0507">mRNA processing</keyword>
<dbReference type="EMBL" id="SFCI01000051">
    <property type="protein sequence ID" value="TFY83126.1"/>
    <property type="molecule type" value="Genomic_DNA"/>
</dbReference>
<feature type="compositionally biased region" description="Basic and acidic residues" evidence="7">
    <location>
        <begin position="7"/>
        <end position="21"/>
    </location>
</feature>
<dbReference type="Gene3D" id="3.30.70.330">
    <property type="match status" value="1"/>
</dbReference>
<feature type="compositionally biased region" description="Basic and acidic residues" evidence="7">
    <location>
        <begin position="385"/>
        <end position="400"/>
    </location>
</feature>
<dbReference type="InterPro" id="IPR035979">
    <property type="entry name" value="RBD_domain_sf"/>
</dbReference>
<dbReference type="Pfam" id="PF00098">
    <property type="entry name" value="zf-CCHC"/>
    <property type="match status" value="1"/>
</dbReference>
<name>A0A4Z0A7R5_9AGAM</name>
<evidence type="ECO:0000256" key="5">
    <source>
        <dbReference type="ARBA" id="ARBA00023242"/>
    </source>
</evidence>
<feature type="domain" description="RRM" evidence="9">
    <location>
        <begin position="85"/>
        <end position="155"/>
    </location>
</feature>
<evidence type="ECO:0000259" key="9">
    <source>
        <dbReference type="PROSITE" id="PS50102"/>
    </source>
</evidence>
<evidence type="ECO:0000256" key="4">
    <source>
        <dbReference type="ARBA" id="ARBA00022884"/>
    </source>
</evidence>
<dbReference type="OrthoDB" id="1099063at2759"/>
<evidence type="ECO:0000313" key="11">
    <source>
        <dbReference type="Proteomes" id="UP000298061"/>
    </source>
</evidence>
<evidence type="ECO:0000256" key="8">
    <source>
        <dbReference type="SAM" id="Phobius"/>
    </source>
</evidence>
<dbReference type="STRING" id="135208.A0A4Z0A7R5"/>
<evidence type="ECO:0000313" key="10">
    <source>
        <dbReference type="EMBL" id="TFY83126.1"/>
    </source>
</evidence>
<dbReference type="GO" id="GO:0005737">
    <property type="term" value="C:cytoplasm"/>
    <property type="evidence" value="ECO:0007669"/>
    <property type="project" value="TreeGrafter"/>
</dbReference>
<dbReference type="Pfam" id="PF00076">
    <property type="entry name" value="RRM_1"/>
    <property type="match status" value="1"/>
</dbReference>
<evidence type="ECO:0000256" key="1">
    <source>
        <dbReference type="ARBA" id="ARBA00004123"/>
    </source>
</evidence>
<proteinExistence type="predicted"/>
<dbReference type="PANTHER" id="PTHR23003">
    <property type="entry name" value="RNA RECOGNITION MOTIF RRM DOMAIN CONTAINING PROTEIN"/>
    <property type="match status" value="1"/>
</dbReference>
<keyword evidence="8" id="KW-1133">Transmembrane helix</keyword>
<dbReference type="Proteomes" id="UP000298061">
    <property type="component" value="Unassembled WGS sequence"/>
</dbReference>
<accession>A0A4Z0A7R5</accession>
<dbReference type="InterPro" id="IPR001878">
    <property type="entry name" value="Znf_CCHC"/>
</dbReference>
<dbReference type="SMART" id="SM00360">
    <property type="entry name" value="RRM"/>
    <property type="match status" value="1"/>
</dbReference>
<dbReference type="GO" id="GO:0006397">
    <property type="term" value="P:mRNA processing"/>
    <property type="evidence" value="ECO:0007669"/>
    <property type="project" value="UniProtKB-KW"/>
</dbReference>
<dbReference type="GO" id="GO:0003729">
    <property type="term" value="F:mRNA binding"/>
    <property type="evidence" value="ECO:0007669"/>
    <property type="project" value="TreeGrafter"/>
</dbReference>
<evidence type="ECO:0000256" key="2">
    <source>
        <dbReference type="ARBA" id="ARBA00022664"/>
    </source>
</evidence>
<dbReference type="PANTHER" id="PTHR23003:SF62">
    <property type="entry name" value="SERINE_ARGININE (SR)-TYPE SHUTTLING MRNA BINDING PROTEIN NPL3"/>
    <property type="match status" value="1"/>
</dbReference>
<dbReference type="SUPFAM" id="SSF54928">
    <property type="entry name" value="RNA-binding domain, RBD"/>
    <property type="match status" value="1"/>
</dbReference>
<comment type="subcellular location">
    <subcellularLocation>
        <location evidence="1">Nucleus</location>
    </subcellularLocation>
</comment>
<evidence type="ECO:0000256" key="3">
    <source>
        <dbReference type="ARBA" id="ARBA00022737"/>
    </source>
</evidence>
<dbReference type="GO" id="GO:0008270">
    <property type="term" value="F:zinc ion binding"/>
    <property type="evidence" value="ECO:0007669"/>
    <property type="project" value="InterPro"/>
</dbReference>
<keyword evidence="11" id="KW-1185">Reference proteome</keyword>
<comment type="caution">
    <text evidence="10">The sequence shown here is derived from an EMBL/GenBank/DDBJ whole genome shotgun (WGS) entry which is preliminary data.</text>
</comment>
<feature type="transmembrane region" description="Helical" evidence="8">
    <location>
        <begin position="259"/>
        <end position="282"/>
    </location>
</feature>
<feature type="region of interest" description="Disordered" evidence="7">
    <location>
        <begin position="1"/>
        <end position="91"/>
    </location>
</feature>
<sequence length="400" mass="43117">MAASPQRAERGDPQAHDKWANLDEQGGEIMGPPGDTAPSNGGPVSEDRERPGNDSGNPEYARSSGDGVSGKSGPPSYREKQVKPNKVYIGGLPETTRQEDLQSCFGKIGTITNIELKVGYGFVEFDSREAAEEGVAKYNEGWFMGNKIRVELSRGGGRYAKFSGDPGACFKCGQLGHWASVPITAYKVAILRLETRGTRMITPHLGGLCRRLGTIATTLRLPLVVVSRTITGCAEPLRRLLLVSMDTHGQAIILLKIRIILEATPLLLLLVTMIAMRGVLLLETSMGHTMPLLRGQGLLRLLHLLLPGVGMITIVLRLGIMLLLPLWLSTVADLQRRLRLPATLTILLAAVETRGAIEPPASQSICAAYDSYASGSGYVPPAKSSSRDYPPRSSGRDAEI</sequence>
<dbReference type="GO" id="GO:0005634">
    <property type="term" value="C:nucleus"/>
    <property type="evidence" value="ECO:0007669"/>
    <property type="project" value="UniProtKB-SubCell"/>
</dbReference>
<feature type="transmembrane region" description="Helical" evidence="8">
    <location>
        <begin position="302"/>
        <end position="328"/>
    </location>
</feature>
<evidence type="ECO:0000256" key="6">
    <source>
        <dbReference type="PROSITE-ProRule" id="PRU00176"/>
    </source>
</evidence>
<protein>
    <recommendedName>
        <fullName evidence="9">RRM domain-containing protein</fullName>
    </recommendedName>
</protein>
<gene>
    <name evidence="10" type="ORF">EWM64_g880</name>
</gene>
<evidence type="ECO:0000256" key="7">
    <source>
        <dbReference type="SAM" id="MobiDB-lite"/>
    </source>
</evidence>
<dbReference type="InterPro" id="IPR050374">
    <property type="entry name" value="RRT5_SRSF_SR"/>
</dbReference>
<dbReference type="PROSITE" id="PS50102">
    <property type="entry name" value="RRM"/>
    <property type="match status" value="1"/>
</dbReference>
<keyword evidence="3" id="KW-0677">Repeat</keyword>
<keyword evidence="8" id="KW-0472">Membrane</keyword>
<feature type="region of interest" description="Disordered" evidence="7">
    <location>
        <begin position="377"/>
        <end position="400"/>
    </location>
</feature>
<dbReference type="AlphaFoldDB" id="A0A4Z0A7R5"/>
<keyword evidence="5" id="KW-0539">Nucleus</keyword>
<keyword evidence="4 6" id="KW-0694">RNA-binding</keyword>
<dbReference type="InterPro" id="IPR000504">
    <property type="entry name" value="RRM_dom"/>
</dbReference>
<organism evidence="10 11">
    <name type="scientific">Hericium alpestre</name>
    <dbReference type="NCBI Taxonomy" id="135208"/>
    <lineage>
        <taxon>Eukaryota</taxon>
        <taxon>Fungi</taxon>
        <taxon>Dikarya</taxon>
        <taxon>Basidiomycota</taxon>
        <taxon>Agaricomycotina</taxon>
        <taxon>Agaricomycetes</taxon>
        <taxon>Russulales</taxon>
        <taxon>Hericiaceae</taxon>
        <taxon>Hericium</taxon>
    </lineage>
</organism>